<comment type="caution">
    <text evidence="1">The sequence shown here is derived from an EMBL/GenBank/DDBJ whole genome shotgun (WGS) entry which is preliminary data.</text>
</comment>
<dbReference type="Proteomes" id="UP001143856">
    <property type="component" value="Unassembled WGS sequence"/>
</dbReference>
<evidence type="ECO:0000313" key="1">
    <source>
        <dbReference type="EMBL" id="KAJ2994687.1"/>
    </source>
</evidence>
<evidence type="ECO:0000313" key="2">
    <source>
        <dbReference type="Proteomes" id="UP001143856"/>
    </source>
</evidence>
<proteinExistence type="predicted"/>
<keyword evidence="2" id="KW-1185">Reference proteome</keyword>
<sequence length="356" mass="39908">MNFNGADGLEFGDGNTRVDPAVLAVICTEEHGISFWANTGRIDVQLTDGTSVSFFIKVISGNVGKNMTRSEFQSMSSIHEVLPDFAPKPIAHGTYETIPDTHFFLCEFREMSETMPDPHKFCARLAALHQNSKSPEGKFGYHTTTYSGNLPQMTEWETSWEVFFTKNLKLALDLELAAKGPDPEFDVLLPVLFDTVIPRLLRPLESEGRSVKPCLVHGDLWYANSGIDDNTGKSLVFDACCFYAHNECMIASSDTADVTGGERLICGWSIVDEFGQWRPACNRFGPEYLSAYHDYVQVSAPEEDYDGRLDLYKLRFNTHVSALFFDNQALREQMLGDIRDLVRRYGTPKPGDADHA</sequence>
<dbReference type="EMBL" id="JAPDGR010000161">
    <property type="protein sequence ID" value="KAJ2994687.1"/>
    <property type="molecule type" value="Genomic_DNA"/>
</dbReference>
<organism evidence="1 2">
    <name type="scientific">Xylaria curta</name>
    <dbReference type="NCBI Taxonomy" id="42375"/>
    <lineage>
        <taxon>Eukaryota</taxon>
        <taxon>Fungi</taxon>
        <taxon>Dikarya</taxon>
        <taxon>Ascomycota</taxon>
        <taxon>Pezizomycotina</taxon>
        <taxon>Sordariomycetes</taxon>
        <taxon>Xylariomycetidae</taxon>
        <taxon>Xylariales</taxon>
        <taxon>Xylariaceae</taxon>
        <taxon>Xylaria</taxon>
    </lineage>
</organism>
<gene>
    <name evidence="1" type="ORF">NUW58_g1484</name>
</gene>
<name>A0ACC1PJZ8_9PEZI</name>
<accession>A0ACC1PJZ8</accession>
<reference evidence="1" key="1">
    <citation type="submission" date="2022-10" db="EMBL/GenBank/DDBJ databases">
        <title>Genome Sequence of Xylaria curta.</title>
        <authorList>
            <person name="Buettner E."/>
        </authorList>
    </citation>
    <scope>NUCLEOTIDE SEQUENCE</scope>
    <source>
        <strain evidence="1">Babe10</strain>
    </source>
</reference>
<protein>
    <submittedName>
        <fullName evidence="1">Uncharacterized protein</fullName>
    </submittedName>
</protein>